<evidence type="ECO:0000259" key="5">
    <source>
        <dbReference type="PROSITE" id="PS50109"/>
    </source>
</evidence>
<evidence type="ECO:0000256" key="3">
    <source>
        <dbReference type="ARBA" id="ARBA00022553"/>
    </source>
</evidence>
<reference evidence="8" key="1">
    <citation type="submission" date="2022-10" db="EMBL/GenBank/DDBJ databases">
        <title>Algoriphagus sp. a novel bacteria isolate from halophytes salicornia europaea.</title>
        <authorList>
            <person name="Peng Y."/>
            <person name="Jiang L."/>
            <person name="Lee J."/>
        </authorList>
    </citation>
    <scope>NUCLEOTIDE SEQUENCE</scope>
    <source>
        <strain evidence="8">TR-M5</strain>
    </source>
</reference>
<dbReference type="PANTHER" id="PTHR43547:SF2">
    <property type="entry name" value="HYBRID SIGNAL TRANSDUCTION HISTIDINE KINASE C"/>
    <property type="match status" value="1"/>
</dbReference>
<evidence type="ECO:0000256" key="1">
    <source>
        <dbReference type="ARBA" id="ARBA00000085"/>
    </source>
</evidence>
<evidence type="ECO:0000259" key="6">
    <source>
        <dbReference type="PROSITE" id="PS50110"/>
    </source>
</evidence>
<dbReference type="InterPro" id="IPR036097">
    <property type="entry name" value="HisK_dim/P_sf"/>
</dbReference>
<dbReference type="PROSITE" id="PS50110">
    <property type="entry name" value="RESPONSE_REGULATORY"/>
    <property type="match status" value="1"/>
</dbReference>
<dbReference type="InterPro" id="IPR003594">
    <property type="entry name" value="HATPase_dom"/>
</dbReference>
<dbReference type="Pfam" id="PF02518">
    <property type="entry name" value="HATPase_c"/>
    <property type="match status" value="1"/>
</dbReference>
<dbReference type="InterPro" id="IPR000014">
    <property type="entry name" value="PAS"/>
</dbReference>
<dbReference type="Pfam" id="PF00512">
    <property type="entry name" value="HisKA"/>
    <property type="match status" value="1"/>
</dbReference>
<keyword evidence="8" id="KW-0547">Nucleotide-binding</keyword>
<protein>
    <recommendedName>
        <fullName evidence="2">histidine kinase</fullName>
        <ecNumber evidence="2">2.7.13.3</ecNumber>
    </recommendedName>
</protein>
<comment type="catalytic activity">
    <reaction evidence="1">
        <text>ATP + protein L-histidine = ADP + protein N-phospho-L-histidine.</text>
        <dbReference type="EC" id="2.7.13.3"/>
    </reaction>
</comment>
<dbReference type="SUPFAM" id="SSF52172">
    <property type="entry name" value="CheY-like"/>
    <property type="match status" value="1"/>
</dbReference>
<dbReference type="Gene3D" id="3.40.50.2300">
    <property type="match status" value="1"/>
</dbReference>
<dbReference type="InterPro" id="IPR003661">
    <property type="entry name" value="HisK_dim/P_dom"/>
</dbReference>
<keyword evidence="9" id="KW-1185">Reference proteome</keyword>
<organism evidence="8 9">
    <name type="scientific">Algoriphagus halophytocola</name>
    <dbReference type="NCBI Taxonomy" id="2991499"/>
    <lineage>
        <taxon>Bacteria</taxon>
        <taxon>Pseudomonadati</taxon>
        <taxon>Bacteroidota</taxon>
        <taxon>Cytophagia</taxon>
        <taxon>Cytophagales</taxon>
        <taxon>Cyclobacteriaceae</taxon>
        <taxon>Algoriphagus</taxon>
    </lineage>
</organism>
<dbReference type="InterPro" id="IPR001789">
    <property type="entry name" value="Sig_transdc_resp-reg_receiver"/>
</dbReference>
<dbReference type="Gene3D" id="1.10.287.130">
    <property type="match status" value="1"/>
</dbReference>
<dbReference type="InterPro" id="IPR035965">
    <property type="entry name" value="PAS-like_dom_sf"/>
</dbReference>
<dbReference type="PANTHER" id="PTHR43547">
    <property type="entry name" value="TWO-COMPONENT HISTIDINE KINASE"/>
    <property type="match status" value="1"/>
</dbReference>
<dbReference type="SUPFAM" id="SSF55785">
    <property type="entry name" value="PYP-like sensor domain (PAS domain)"/>
    <property type="match status" value="1"/>
</dbReference>
<dbReference type="Pfam" id="PF00072">
    <property type="entry name" value="Response_reg"/>
    <property type="match status" value="1"/>
</dbReference>
<dbReference type="PRINTS" id="PR00344">
    <property type="entry name" value="BCTRLSENSOR"/>
</dbReference>
<dbReference type="InterPro" id="IPR036890">
    <property type="entry name" value="HATPase_C_sf"/>
</dbReference>
<dbReference type="SUPFAM" id="SSF47384">
    <property type="entry name" value="Homodimeric domain of signal transducing histidine kinase"/>
    <property type="match status" value="1"/>
</dbReference>
<dbReference type="Proteomes" id="UP001163156">
    <property type="component" value="Chromosome"/>
</dbReference>
<evidence type="ECO:0000259" key="7">
    <source>
        <dbReference type="PROSITE" id="PS50112"/>
    </source>
</evidence>
<dbReference type="Gene3D" id="3.30.565.10">
    <property type="entry name" value="Histidine kinase-like ATPase, C-terminal domain"/>
    <property type="match status" value="1"/>
</dbReference>
<evidence type="ECO:0000313" key="8">
    <source>
        <dbReference type="EMBL" id="UZD23130.1"/>
    </source>
</evidence>
<dbReference type="InterPro" id="IPR005467">
    <property type="entry name" value="His_kinase_dom"/>
</dbReference>
<proteinExistence type="predicted"/>
<dbReference type="EC" id="2.7.13.3" evidence="2"/>
<dbReference type="EMBL" id="CP110226">
    <property type="protein sequence ID" value="UZD23130.1"/>
    <property type="molecule type" value="Genomic_DNA"/>
</dbReference>
<dbReference type="SMART" id="SM00388">
    <property type="entry name" value="HisKA"/>
    <property type="match status" value="1"/>
</dbReference>
<feature type="modified residue" description="4-aspartylphosphate" evidence="4">
    <location>
        <position position="60"/>
    </location>
</feature>
<dbReference type="CDD" id="cd00082">
    <property type="entry name" value="HisKA"/>
    <property type="match status" value="1"/>
</dbReference>
<feature type="domain" description="Response regulatory" evidence="6">
    <location>
        <begin position="9"/>
        <end position="125"/>
    </location>
</feature>
<dbReference type="InterPro" id="IPR011006">
    <property type="entry name" value="CheY-like_superfamily"/>
</dbReference>
<dbReference type="Gene3D" id="3.30.450.20">
    <property type="entry name" value="PAS domain"/>
    <property type="match status" value="1"/>
</dbReference>
<dbReference type="SMART" id="SM00091">
    <property type="entry name" value="PAS"/>
    <property type="match status" value="1"/>
</dbReference>
<dbReference type="SUPFAM" id="SSF55874">
    <property type="entry name" value="ATPase domain of HSP90 chaperone/DNA topoisomerase II/histidine kinase"/>
    <property type="match status" value="1"/>
</dbReference>
<gene>
    <name evidence="8" type="ORF">OM944_01285</name>
</gene>
<evidence type="ECO:0000256" key="4">
    <source>
        <dbReference type="PROSITE-ProRule" id="PRU00169"/>
    </source>
</evidence>
<dbReference type="GO" id="GO:0005524">
    <property type="term" value="F:ATP binding"/>
    <property type="evidence" value="ECO:0007669"/>
    <property type="project" value="UniProtKB-KW"/>
</dbReference>
<dbReference type="InterPro" id="IPR004358">
    <property type="entry name" value="Sig_transdc_His_kin-like_C"/>
</dbReference>
<dbReference type="RefSeq" id="WP_264809665.1">
    <property type="nucleotide sequence ID" value="NZ_CP110226.1"/>
</dbReference>
<dbReference type="NCBIfam" id="TIGR00229">
    <property type="entry name" value="sensory_box"/>
    <property type="match status" value="1"/>
</dbReference>
<keyword evidence="8" id="KW-0067">ATP-binding</keyword>
<feature type="domain" description="Histidine kinase" evidence="5">
    <location>
        <begin position="272"/>
        <end position="482"/>
    </location>
</feature>
<dbReference type="SMART" id="SM00448">
    <property type="entry name" value="REC"/>
    <property type="match status" value="1"/>
</dbReference>
<evidence type="ECO:0000256" key="2">
    <source>
        <dbReference type="ARBA" id="ARBA00012438"/>
    </source>
</evidence>
<evidence type="ECO:0000313" key="9">
    <source>
        <dbReference type="Proteomes" id="UP001163156"/>
    </source>
</evidence>
<sequence length="482" mass="54493">MSNPEKNIRILYVDDDPDDFFLVSSLLKRITDTTYELENAESLEEAMPLLEKSFDVFLVDYKLGKDTGLDLIQKIKNIRKHAPVIMLTGMSTGLIDQEALVLGASDYLIKGEFDANTLDRTLRYAIRDAQLMESLDDSARKFRSIFELAGDPFLLIDDEGQILVSNPAFQRKFGKKAFDPNSQESFYFKDLLLDDHSKIALDELFKKQKEVYDMEAMMAIEKGHTITSLISIVKQDSNTFQVLIKDLTAIKAKEEEELNLKKFSSTGRIARLLAHEVKNPLTTIVLSADQLHMELPKEVLEESGDLIDVIRRNCDRINHLVTQLLDSTRFTELDTKSHSINELLDESLQHVSDRIEFKGIEVQKQYDTDICDIHVDGEKVKIALINLIVNAIEAMPEKTGKLLLKTSIKGKQCKIEIRDNGEGIPKENLERLFEPFFTSKDTGSGLGLTNTQNIILSHGGAIRVKSEVGKGTSFFITFNLPD</sequence>
<dbReference type="PROSITE" id="PS50112">
    <property type="entry name" value="PAS"/>
    <property type="match status" value="1"/>
</dbReference>
<dbReference type="SMART" id="SM00387">
    <property type="entry name" value="HATPase_c"/>
    <property type="match status" value="1"/>
</dbReference>
<name>A0ABY6MH78_9BACT</name>
<accession>A0ABY6MH78</accession>
<dbReference type="PROSITE" id="PS50109">
    <property type="entry name" value="HIS_KIN"/>
    <property type="match status" value="1"/>
</dbReference>
<keyword evidence="3 4" id="KW-0597">Phosphoprotein</keyword>
<feature type="domain" description="PAS" evidence="7">
    <location>
        <begin position="138"/>
        <end position="174"/>
    </location>
</feature>
<dbReference type="CDD" id="cd00156">
    <property type="entry name" value="REC"/>
    <property type="match status" value="1"/>
</dbReference>